<dbReference type="PANTHER" id="PTHR40763">
    <property type="entry name" value="MEMBRANE PROTEIN-RELATED"/>
    <property type="match status" value="1"/>
</dbReference>
<sequence>MVSKSSGSPGYSAETGRLRARDVDRVNTRARLDIAYEEGQLGADEYHERSERAAAAETLAQLHPLVADLQASPESADLSLPDPASLRVRQRPGTYPPTVRAREADRAAACLILDAALGDGQLSADDHRALTELAGAAKTLGDLGELTADLQRPADAPAQPRRPRSYRGVFAATVAVAAVCAAVAGFALTHRSTAEPVATPGVVPEAVQPLVVPMPAPPTAEGFALIREQYRAKFGTTVVDDLSLYPGHASLEAAPPGQPNRVIRWTYRGGFLPSGEPTTRPVDTPTFDLAAVDPGVLGRLVSQALEQTRVDGGAVTHIGLGPDTISGLPRISVYVGNKFSENGYLQATPAGDGVRVYPFKR</sequence>
<keyword evidence="2" id="KW-0472">Membrane</keyword>
<dbReference type="RefSeq" id="WP_187685704.1">
    <property type="nucleotide sequence ID" value="NZ_AP023396.1"/>
</dbReference>
<dbReference type="AlphaFoldDB" id="A0A7G1KVF6"/>
<evidence type="ECO:0000256" key="2">
    <source>
        <dbReference type="SAM" id="Phobius"/>
    </source>
</evidence>
<evidence type="ECO:0000256" key="1">
    <source>
        <dbReference type="SAM" id="MobiDB-lite"/>
    </source>
</evidence>
<accession>A0A7G1KVF6</accession>
<dbReference type="GeneID" id="80351206"/>
<dbReference type="InterPro" id="IPR012551">
    <property type="entry name" value="DUF1707_SHOCT-like"/>
</dbReference>
<dbReference type="Pfam" id="PF08044">
    <property type="entry name" value="DUF1707"/>
    <property type="match status" value="2"/>
</dbReference>
<organism evidence="4 5">
    <name type="scientific">Nocardia wallacei</name>
    <dbReference type="NCBI Taxonomy" id="480035"/>
    <lineage>
        <taxon>Bacteria</taxon>
        <taxon>Bacillati</taxon>
        <taxon>Actinomycetota</taxon>
        <taxon>Actinomycetes</taxon>
        <taxon>Mycobacteriales</taxon>
        <taxon>Nocardiaceae</taxon>
        <taxon>Nocardia</taxon>
    </lineage>
</organism>
<evidence type="ECO:0000259" key="3">
    <source>
        <dbReference type="Pfam" id="PF08044"/>
    </source>
</evidence>
<feature type="transmembrane region" description="Helical" evidence="2">
    <location>
        <begin position="169"/>
        <end position="188"/>
    </location>
</feature>
<dbReference type="KEGG" id="nwl:NWFMUON74_68240"/>
<proteinExistence type="predicted"/>
<protein>
    <recommendedName>
        <fullName evidence="3">DUF1707 domain-containing protein</fullName>
    </recommendedName>
</protein>
<evidence type="ECO:0000313" key="5">
    <source>
        <dbReference type="Proteomes" id="UP000516173"/>
    </source>
</evidence>
<evidence type="ECO:0000313" key="4">
    <source>
        <dbReference type="EMBL" id="BCK59052.1"/>
    </source>
</evidence>
<keyword evidence="2" id="KW-0812">Transmembrane</keyword>
<feature type="domain" description="DUF1707" evidence="3">
    <location>
        <begin position="99"/>
        <end position="151"/>
    </location>
</feature>
<name>A0A7G1KVF6_9NOCA</name>
<dbReference type="Proteomes" id="UP000516173">
    <property type="component" value="Chromosome"/>
</dbReference>
<reference evidence="4 5" key="1">
    <citation type="submission" date="2020-08" db="EMBL/GenBank/DDBJ databases">
        <title>Genome Sequencing of Nocardia wallacei strain FMUON74 and assembly.</title>
        <authorList>
            <person name="Toyokawa M."/>
            <person name="Uesaka K."/>
        </authorList>
    </citation>
    <scope>NUCLEOTIDE SEQUENCE [LARGE SCALE GENOMIC DNA]</scope>
    <source>
        <strain evidence="4 5">FMUON74</strain>
    </source>
</reference>
<keyword evidence="5" id="KW-1185">Reference proteome</keyword>
<dbReference type="PANTHER" id="PTHR40763:SF4">
    <property type="entry name" value="DUF1707 DOMAIN-CONTAINING PROTEIN"/>
    <property type="match status" value="1"/>
</dbReference>
<feature type="domain" description="DUF1707" evidence="3">
    <location>
        <begin position="18"/>
        <end position="70"/>
    </location>
</feature>
<feature type="region of interest" description="Disordered" evidence="1">
    <location>
        <begin position="73"/>
        <end position="97"/>
    </location>
</feature>
<gene>
    <name evidence="4" type="ORF">NWFMUON74_68240</name>
</gene>
<dbReference type="EMBL" id="AP023396">
    <property type="protein sequence ID" value="BCK59052.1"/>
    <property type="molecule type" value="Genomic_DNA"/>
</dbReference>
<keyword evidence="2" id="KW-1133">Transmembrane helix</keyword>